<dbReference type="Pfam" id="PF07653">
    <property type="entry name" value="SH3_2"/>
    <property type="match status" value="1"/>
</dbReference>
<accession>L5MJR8</accession>
<feature type="compositionally biased region" description="Low complexity" evidence="11">
    <location>
        <begin position="580"/>
        <end position="594"/>
    </location>
</feature>
<name>L5MJR8_MYODS</name>
<dbReference type="Pfam" id="PF14604">
    <property type="entry name" value="SH3_9"/>
    <property type="match status" value="2"/>
</dbReference>
<feature type="compositionally biased region" description="Low complexity" evidence="11">
    <location>
        <begin position="176"/>
        <end position="189"/>
    </location>
</feature>
<evidence type="ECO:0000256" key="8">
    <source>
        <dbReference type="ARBA" id="ARBA00022737"/>
    </source>
</evidence>
<keyword evidence="14" id="KW-1185">Reference proteome</keyword>
<dbReference type="GO" id="GO:0005737">
    <property type="term" value="C:cytoplasm"/>
    <property type="evidence" value="ECO:0007669"/>
    <property type="project" value="UniProtKB-SubCell"/>
</dbReference>
<dbReference type="PANTHER" id="PTHR14167:SF44">
    <property type="entry name" value="E3 UBIQUITIN-PROTEIN LIGASE SH3RF1"/>
    <property type="match status" value="1"/>
</dbReference>
<feature type="region of interest" description="Disordered" evidence="11">
    <location>
        <begin position="164"/>
        <end position="221"/>
    </location>
</feature>
<dbReference type="SMART" id="SM00326">
    <property type="entry name" value="SH3"/>
    <property type="match status" value="4"/>
</dbReference>
<feature type="compositionally biased region" description="Polar residues" evidence="11">
    <location>
        <begin position="204"/>
        <end position="220"/>
    </location>
</feature>
<feature type="region of interest" description="Disordered" evidence="11">
    <location>
        <begin position="579"/>
        <end position="639"/>
    </location>
</feature>
<keyword evidence="6" id="KW-0963">Cytoplasm</keyword>
<dbReference type="InterPro" id="IPR035795">
    <property type="entry name" value="SH3RF1_SH3_2"/>
</dbReference>
<dbReference type="FunFam" id="2.30.30.40:FF:000091">
    <property type="entry name" value="Putative E3 ubiquitin-protein ligase SH3RF1"/>
    <property type="match status" value="1"/>
</dbReference>
<dbReference type="GO" id="GO:0061630">
    <property type="term" value="F:ubiquitin protein ligase activity"/>
    <property type="evidence" value="ECO:0007669"/>
    <property type="project" value="UniProtKB-EC"/>
</dbReference>
<dbReference type="InterPro" id="IPR036028">
    <property type="entry name" value="SH3-like_dom_sf"/>
</dbReference>
<keyword evidence="9" id="KW-0833">Ubl conjugation pathway</keyword>
<comment type="subcellular location">
    <subcellularLocation>
        <location evidence="2">Cytoplasm</location>
    </subcellularLocation>
</comment>
<reference evidence="14" key="1">
    <citation type="journal article" date="2013" name="Science">
        <title>Comparative analysis of bat genomes provides insight into the evolution of flight and immunity.</title>
        <authorList>
            <person name="Zhang G."/>
            <person name="Cowled C."/>
            <person name="Shi Z."/>
            <person name="Huang Z."/>
            <person name="Bishop-Lilly K.A."/>
            <person name="Fang X."/>
            <person name="Wynne J.W."/>
            <person name="Xiong Z."/>
            <person name="Baker M.L."/>
            <person name="Zhao W."/>
            <person name="Tachedjian M."/>
            <person name="Zhu Y."/>
            <person name="Zhou P."/>
            <person name="Jiang X."/>
            <person name="Ng J."/>
            <person name="Yang L."/>
            <person name="Wu L."/>
            <person name="Xiao J."/>
            <person name="Feng Y."/>
            <person name="Chen Y."/>
            <person name="Sun X."/>
            <person name="Zhang Y."/>
            <person name="Marsh G.A."/>
            <person name="Crameri G."/>
            <person name="Broder C.C."/>
            <person name="Frey K.G."/>
            <person name="Wang L.F."/>
            <person name="Wang J."/>
        </authorList>
    </citation>
    <scope>NUCLEOTIDE SEQUENCE [LARGE SCALE GENOMIC DNA]</scope>
</reference>
<feature type="domain" description="SH3" evidence="12">
    <location>
        <begin position="721"/>
        <end position="780"/>
    </location>
</feature>
<evidence type="ECO:0000259" key="12">
    <source>
        <dbReference type="PROSITE" id="PS50002"/>
    </source>
</evidence>
<evidence type="ECO:0000256" key="3">
    <source>
        <dbReference type="ARBA" id="ARBA00004906"/>
    </source>
</evidence>
<keyword evidence="5 10" id="KW-0728">SH3 domain</keyword>
<feature type="compositionally biased region" description="Basic and acidic residues" evidence="11">
    <location>
        <begin position="595"/>
        <end position="606"/>
    </location>
</feature>
<feature type="region of interest" description="Disordered" evidence="11">
    <location>
        <begin position="413"/>
        <end position="442"/>
    </location>
</feature>
<proteinExistence type="predicted"/>
<organism evidence="13 14">
    <name type="scientific">Myotis davidii</name>
    <name type="common">David's myotis</name>
    <dbReference type="NCBI Taxonomy" id="225400"/>
    <lineage>
        <taxon>Eukaryota</taxon>
        <taxon>Metazoa</taxon>
        <taxon>Chordata</taxon>
        <taxon>Craniata</taxon>
        <taxon>Vertebrata</taxon>
        <taxon>Euteleostomi</taxon>
        <taxon>Mammalia</taxon>
        <taxon>Eutheria</taxon>
        <taxon>Laurasiatheria</taxon>
        <taxon>Chiroptera</taxon>
        <taxon>Yangochiroptera</taxon>
        <taxon>Vespertilionidae</taxon>
        <taxon>Myotis</taxon>
    </lineage>
</organism>
<dbReference type="Proteomes" id="UP000010556">
    <property type="component" value="Unassembled WGS sequence"/>
</dbReference>
<dbReference type="Gene3D" id="2.30.30.40">
    <property type="entry name" value="SH3 Domains"/>
    <property type="match status" value="4"/>
</dbReference>
<evidence type="ECO:0000256" key="6">
    <source>
        <dbReference type="ARBA" id="ARBA00022490"/>
    </source>
</evidence>
<feature type="domain" description="SH3" evidence="12">
    <location>
        <begin position="340"/>
        <end position="401"/>
    </location>
</feature>
<dbReference type="SUPFAM" id="SSF50044">
    <property type="entry name" value="SH3-domain"/>
    <property type="match status" value="4"/>
</dbReference>
<dbReference type="EC" id="2.3.2.27" evidence="4"/>
<evidence type="ECO:0000256" key="1">
    <source>
        <dbReference type="ARBA" id="ARBA00000900"/>
    </source>
</evidence>
<dbReference type="CDD" id="cd11785">
    <property type="entry name" value="SH3_SH3RF_C"/>
    <property type="match status" value="1"/>
</dbReference>
<comment type="catalytic activity">
    <reaction evidence="1">
        <text>S-ubiquitinyl-[E2 ubiquitin-conjugating enzyme]-L-cysteine + [acceptor protein]-L-lysine = [E2 ubiquitin-conjugating enzyme]-L-cysteine + N(6)-ubiquitinyl-[acceptor protein]-L-lysine.</text>
        <dbReference type="EC" id="2.3.2.27"/>
    </reaction>
</comment>
<dbReference type="InterPro" id="IPR050384">
    <property type="entry name" value="Endophilin_SH3RF"/>
</dbReference>
<dbReference type="eggNOG" id="KOG2177">
    <property type="taxonomic scope" value="Eukaryota"/>
</dbReference>
<evidence type="ECO:0000256" key="4">
    <source>
        <dbReference type="ARBA" id="ARBA00012483"/>
    </source>
</evidence>
<dbReference type="GO" id="GO:0016567">
    <property type="term" value="P:protein ubiquitination"/>
    <property type="evidence" value="ECO:0007669"/>
    <property type="project" value="UniProtKB-UniPathway"/>
</dbReference>
<dbReference type="CDD" id="cd11930">
    <property type="entry name" value="SH3_SH3RF1_2"/>
    <property type="match status" value="1"/>
</dbReference>
<evidence type="ECO:0000256" key="2">
    <source>
        <dbReference type="ARBA" id="ARBA00004496"/>
    </source>
</evidence>
<dbReference type="FunFam" id="2.30.30.40:FF:000001">
    <property type="entry name" value="Sorbin and SH3 domain-containing protein 1 isoform 2"/>
    <property type="match status" value="1"/>
</dbReference>
<dbReference type="PROSITE" id="PS50002">
    <property type="entry name" value="SH3"/>
    <property type="match status" value="3"/>
</dbReference>
<dbReference type="FunFam" id="2.30.30.40:FF:000063">
    <property type="entry name" value="Putative E3 ubiquitin-protein ligase SH3RF1"/>
    <property type="match status" value="1"/>
</dbReference>
<sequence>MRVIGGTIKPIEDWKQSLLGLRRRLCIRMGKSGRAREMWYLNCVLKGEWTSHKWTKGDIIILRRQVDENWYHGEVNGIHGFFPTNFVQIIKPLPQPPPQCKALYDFEVKDKEADKDCLPFAKDDVLTVIRRVDENWAEGMLADKIGIFPISYVEFNSAAKQLIEWDKPPGPGADAGEGTSAAAQGSTASKHSDTKKNTKKRHSFTSLTMANKSSQASQNRHSMEISPPVLISSSNPTAAARISELSGLSCSAPSQVHISTTGLIVTPPPSSPVTTGPSFTFPSDVPYTAALGTMNPPLPPPPLLVSTPPGAAAAAAAAAGTGPRPTAGPTDQIAHLRPQTRPSVYVAIYPYTPRKEDELELRKGEMFLVFERCQDGWFKGTSMHTSKIGVFPGNYVAPVTRAMTNASQAKVPVSTAGQTSRGVTMVSPSTAGGPAQKLQGNGMAGSPNVVPTAVVSAAHMHTSPQAKVLLNMTGQMTVNQARNAVRTVLAHNQERPTAAVTPIQVQNASGLGPASVGLPHHPLASPQPPPPMAAINMGRASAPLACAAAASITSPSLTSTSLETEPSSQIMAILSGLPASPDSASSACGNSSAAKPDKDSKKERKGLLKLLSGASTKRKPRVSPPASPTLEVELGGGGGGGELPLQGAVGPELPLGGAHGRAGSCPMDGDGPAQAVAVGAALAQEVLHRKTSSLDSAVPIAPPPRQPCSSLGSVMNESRPVVCERHRVVVSYPPQSEAELELKEGDIVFVHKKREDGWFKGTLQRNGKTGLFPGSFVENI</sequence>
<dbReference type="PANTHER" id="PTHR14167">
    <property type="entry name" value="SH3 DOMAIN-CONTAINING"/>
    <property type="match status" value="1"/>
</dbReference>
<feature type="region of interest" description="Disordered" evidence="11">
    <location>
        <begin position="511"/>
        <end position="536"/>
    </location>
</feature>
<dbReference type="InterPro" id="IPR035816">
    <property type="entry name" value="SH3RF1/SH3RF3_SH3_4"/>
</dbReference>
<dbReference type="AlphaFoldDB" id="L5MJR8"/>
<evidence type="ECO:0000256" key="11">
    <source>
        <dbReference type="SAM" id="MobiDB-lite"/>
    </source>
</evidence>
<protein>
    <recommendedName>
        <fullName evidence="4">RING-type E3 ubiquitin transferase</fullName>
        <ecNumber evidence="4">2.3.2.27</ecNumber>
    </recommendedName>
</protein>
<dbReference type="EMBL" id="KB099702">
    <property type="protein sequence ID" value="ELK37968.1"/>
    <property type="molecule type" value="Genomic_DNA"/>
</dbReference>
<evidence type="ECO:0000313" key="14">
    <source>
        <dbReference type="Proteomes" id="UP000010556"/>
    </source>
</evidence>
<feature type="region of interest" description="Disordered" evidence="11">
    <location>
        <begin position="314"/>
        <end position="333"/>
    </location>
</feature>
<feature type="compositionally biased region" description="Low complexity" evidence="11">
    <location>
        <begin position="314"/>
        <end position="330"/>
    </location>
</feature>
<feature type="compositionally biased region" description="Polar residues" evidence="11">
    <location>
        <begin position="415"/>
        <end position="430"/>
    </location>
</feature>
<evidence type="ECO:0000256" key="10">
    <source>
        <dbReference type="PROSITE-ProRule" id="PRU00192"/>
    </source>
</evidence>
<dbReference type="InterPro" id="IPR001452">
    <property type="entry name" value="SH3_domain"/>
</dbReference>
<dbReference type="Pfam" id="PF00018">
    <property type="entry name" value="SH3_1"/>
    <property type="match status" value="1"/>
</dbReference>
<evidence type="ECO:0000256" key="7">
    <source>
        <dbReference type="ARBA" id="ARBA00022679"/>
    </source>
</evidence>
<comment type="pathway">
    <text evidence="3">Protein modification; protein ubiquitination.</text>
</comment>
<evidence type="ECO:0000256" key="9">
    <source>
        <dbReference type="ARBA" id="ARBA00022786"/>
    </source>
</evidence>
<keyword evidence="7" id="KW-0808">Transferase</keyword>
<keyword evidence="8" id="KW-0677">Repeat</keyword>
<evidence type="ECO:0000313" key="13">
    <source>
        <dbReference type="EMBL" id="ELK37968.1"/>
    </source>
</evidence>
<feature type="domain" description="SH3" evidence="12">
    <location>
        <begin position="95"/>
        <end position="158"/>
    </location>
</feature>
<dbReference type="UniPathway" id="UPA00143"/>
<evidence type="ECO:0000256" key="5">
    <source>
        <dbReference type="ARBA" id="ARBA00022443"/>
    </source>
</evidence>
<gene>
    <name evidence="13" type="ORF">MDA_GLEAN10004833</name>
</gene>